<dbReference type="EMBL" id="MZ420154">
    <property type="protein sequence ID" value="QYA18861.1"/>
    <property type="molecule type" value="Genomic_DNA"/>
</dbReference>
<evidence type="ECO:0000256" key="4">
    <source>
        <dbReference type="SAM" id="MobiDB-lite"/>
    </source>
</evidence>
<sequence length="747" mass="83619">MDQWINKHHPTSLSECLVGGKGNKEKIIGWMNQRSRKTGLPCLMISGQSGSGKSTLIDMIGKQPNVVMSKNYASDERTSEKMSKMLNDLIFRPVFRVVPKDEYKIFVIDEADSSTDGPLLTWVANNVEKYSRECSFIVVANDPSSKPIRTFLTKMNPPESAHKLLHIKLEPFTDDVIIGVLKNLLNKEQKPQMEVTPFMEIVQGSNGDLRRAINELQWWYTAHGKNIKSSTPINLSMTGSPNGFDKAMEVYDETEKETPGFTKLMSTQSVFTFMQQSRSLMYETDKEDRVKMAFALGEYDKFFMPLMMGTNAIQMVTTDNIENSVYATTTQKKQGRFGANKLSQSDIKKKELSAINFCLDLCDSFCQYDVISADIHQNHGDNWEMEEYGLASGFARPLLLLSLGKKPISTWQPPILMPTKHHFSTNIQPVEAEVDANWRVEMETSVPKTSWCLDFKPMLRTIYSCSLSTIYEGKDSEMKLKQMQVFVHETKTTPERFSALDDLKFVGGDSLSMSSKALRKVFDNIMSSYKQEHRFAKKVDVNPQKKTLQSLGLDDTADDKPKRTRATKPKTATGTVRSRGSKAKACLLDDTDAPVPIPVVKSPASKPPPQPRTVKKVNTLSPIKQEQSSPESMEISPIETSPSEEQLPSPPMDTHPSPVAPKQTSRFSTKRSAPPPSTPEPPQKKPKLGSLAKGQCKISSFFGKSKENEPKSEGQSNKPSISGPKKMGLKNLLSAFDNLEGKVVHRQ</sequence>
<keyword evidence="1" id="KW-0235">DNA replication</keyword>
<protein>
    <submittedName>
        <fullName evidence="6">Replication factor C clamp loader</fullName>
    </submittedName>
</protein>
<evidence type="ECO:0000256" key="2">
    <source>
        <dbReference type="ARBA" id="ARBA00022741"/>
    </source>
</evidence>
<evidence type="ECO:0000259" key="5">
    <source>
        <dbReference type="SMART" id="SM00382"/>
    </source>
</evidence>
<dbReference type="PANTHER" id="PTHR11669">
    <property type="entry name" value="REPLICATION FACTOR C / DNA POLYMERASE III GAMMA-TAU SUBUNIT"/>
    <property type="match status" value="1"/>
</dbReference>
<dbReference type="InterPro" id="IPR050238">
    <property type="entry name" value="DNA_Rep/Repair_Clamp_Loader"/>
</dbReference>
<accession>A0A8F8PKK3</accession>
<feature type="compositionally biased region" description="Low complexity" evidence="4">
    <location>
        <begin position="625"/>
        <end position="646"/>
    </location>
</feature>
<evidence type="ECO:0000313" key="6">
    <source>
        <dbReference type="EMBL" id="QYA18861.1"/>
    </source>
</evidence>
<dbReference type="PANTHER" id="PTHR11669:SF20">
    <property type="entry name" value="REPLICATION FACTOR C SUBUNIT 4"/>
    <property type="match status" value="1"/>
</dbReference>
<dbReference type="SUPFAM" id="SSF52540">
    <property type="entry name" value="P-loop containing nucleoside triphosphate hydrolases"/>
    <property type="match status" value="1"/>
</dbReference>
<dbReference type="CDD" id="cd00009">
    <property type="entry name" value="AAA"/>
    <property type="match status" value="1"/>
</dbReference>
<feature type="region of interest" description="Disordered" evidence="4">
    <location>
        <begin position="542"/>
        <end position="728"/>
    </location>
</feature>
<gene>
    <name evidence="6" type="ORF">KOM_12_593</name>
</gene>
<keyword evidence="2" id="KW-0547">Nucleotide-binding</keyword>
<dbReference type="GO" id="GO:0006281">
    <property type="term" value="P:DNA repair"/>
    <property type="evidence" value="ECO:0007669"/>
    <property type="project" value="TreeGrafter"/>
</dbReference>
<proteinExistence type="predicted"/>
<reference evidence="6" key="1">
    <citation type="submission" date="2021-06" db="EMBL/GenBank/DDBJ databases">
        <authorList>
            <person name="Rolland C."/>
        </authorList>
    </citation>
    <scope>NUCLEOTIDE SEQUENCE</scope>
    <source>
        <strain evidence="6">347.936635</strain>
    </source>
</reference>
<dbReference type="GO" id="GO:0006261">
    <property type="term" value="P:DNA-templated DNA replication"/>
    <property type="evidence" value="ECO:0007669"/>
    <property type="project" value="TreeGrafter"/>
</dbReference>
<feature type="domain" description="AAA+ ATPase" evidence="5">
    <location>
        <begin position="39"/>
        <end position="159"/>
    </location>
</feature>
<feature type="compositionally biased region" description="Polar residues" evidence="4">
    <location>
        <begin position="662"/>
        <end position="671"/>
    </location>
</feature>
<organism evidence="6">
    <name type="scientific">Clandestinovirus</name>
    <dbReference type="NCBI Taxonomy" id="2831644"/>
    <lineage>
        <taxon>Viruses</taxon>
    </lineage>
</organism>
<evidence type="ECO:0000256" key="1">
    <source>
        <dbReference type="ARBA" id="ARBA00022705"/>
    </source>
</evidence>
<dbReference type="SMART" id="SM00382">
    <property type="entry name" value="AAA"/>
    <property type="match status" value="1"/>
</dbReference>
<dbReference type="GO" id="GO:0005524">
    <property type="term" value="F:ATP binding"/>
    <property type="evidence" value="ECO:0007669"/>
    <property type="project" value="UniProtKB-KW"/>
</dbReference>
<dbReference type="InterPro" id="IPR003593">
    <property type="entry name" value="AAA+_ATPase"/>
</dbReference>
<dbReference type="InterPro" id="IPR027417">
    <property type="entry name" value="P-loop_NTPase"/>
</dbReference>
<dbReference type="GO" id="GO:0003689">
    <property type="term" value="F:DNA clamp loader activity"/>
    <property type="evidence" value="ECO:0007669"/>
    <property type="project" value="TreeGrafter"/>
</dbReference>
<name>A0A8F8PKK3_9VIRU</name>
<dbReference type="Gene3D" id="3.40.50.300">
    <property type="entry name" value="P-loop containing nucleotide triphosphate hydrolases"/>
    <property type="match status" value="1"/>
</dbReference>
<keyword evidence="3" id="KW-0067">ATP-binding</keyword>
<evidence type="ECO:0000256" key="3">
    <source>
        <dbReference type="ARBA" id="ARBA00022840"/>
    </source>
</evidence>